<dbReference type="AlphaFoldDB" id="A0A8D9B614"/>
<accession>A0A8D9B614</accession>
<dbReference type="EMBL" id="HBUF01611369">
    <property type="protein sequence ID" value="CAG6778775.1"/>
    <property type="molecule type" value="Transcribed_RNA"/>
</dbReference>
<dbReference type="EMBL" id="HBUF01611368">
    <property type="protein sequence ID" value="CAG6778774.1"/>
    <property type="molecule type" value="Transcribed_RNA"/>
</dbReference>
<reference evidence="1" key="1">
    <citation type="submission" date="2021-05" db="EMBL/GenBank/DDBJ databases">
        <authorList>
            <person name="Alioto T."/>
            <person name="Alioto T."/>
            <person name="Gomez Garrido J."/>
        </authorList>
    </citation>
    <scope>NUCLEOTIDE SEQUENCE</scope>
</reference>
<name>A0A8D9B614_9HEMI</name>
<organism evidence="1">
    <name type="scientific">Cacopsylla melanoneura</name>
    <dbReference type="NCBI Taxonomy" id="428564"/>
    <lineage>
        <taxon>Eukaryota</taxon>
        <taxon>Metazoa</taxon>
        <taxon>Ecdysozoa</taxon>
        <taxon>Arthropoda</taxon>
        <taxon>Hexapoda</taxon>
        <taxon>Insecta</taxon>
        <taxon>Pterygota</taxon>
        <taxon>Neoptera</taxon>
        <taxon>Paraneoptera</taxon>
        <taxon>Hemiptera</taxon>
        <taxon>Sternorrhyncha</taxon>
        <taxon>Psylloidea</taxon>
        <taxon>Psyllidae</taxon>
        <taxon>Psyllinae</taxon>
        <taxon>Cacopsylla</taxon>
    </lineage>
</organism>
<evidence type="ECO:0000313" key="1">
    <source>
        <dbReference type="EMBL" id="CAG6778775.1"/>
    </source>
</evidence>
<proteinExistence type="predicted"/>
<sequence>MTLQPVYRDKARTHSLLVVRIFRVKAGLFNHVNKNSAFVAFEKTALNRVPDCSTDDVTLVFTGEPSAGTKVVVEHSVTKMLDSHFTKLMCRVLAIGGHNDRPFVRVHLSLSIFGDQFPNIRPFIHLCHCLW</sequence>
<protein>
    <submittedName>
        <fullName evidence="1">Uncharacterized protein</fullName>
    </submittedName>
</protein>